<dbReference type="Proteomes" id="UP001558652">
    <property type="component" value="Unassembled WGS sequence"/>
</dbReference>
<evidence type="ECO:0000313" key="3">
    <source>
        <dbReference type="Proteomes" id="UP001558652"/>
    </source>
</evidence>
<evidence type="ECO:0000313" key="2">
    <source>
        <dbReference type="EMBL" id="KAL1131681.1"/>
    </source>
</evidence>
<name>A0ABD0YK76_9HEMI</name>
<dbReference type="AlphaFoldDB" id="A0ABD0YK76"/>
<reference evidence="2 3" key="1">
    <citation type="submission" date="2024-07" db="EMBL/GenBank/DDBJ databases">
        <title>Chromosome-level genome assembly of the water stick insect Ranatra chinensis (Heteroptera: Nepidae).</title>
        <authorList>
            <person name="Liu X."/>
        </authorList>
    </citation>
    <scope>NUCLEOTIDE SEQUENCE [LARGE SCALE GENOMIC DNA]</scope>
    <source>
        <strain evidence="2">Cailab_2021Rc</strain>
        <tissue evidence="2">Muscle</tissue>
    </source>
</reference>
<proteinExistence type="predicted"/>
<accession>A0ABD0YK76</accession>
<gene>
    <name evidence="2" type="ORF">AAG570_011294</name>
</gene>
<comment type="caution">
    <text evidence="2">The sequence shown here is derived from an EMBL/GenBank/DDBJ whole genome shotgun (WGS) entry which is preliminary data.</text>
</comment>
<evidence type="ECO:0000256" key="1">
    <source>
        <dbReference type="SAM" id="MobiDB-lite"/>
    </source>
</evidence>
<dbReference type="EMBL" id="JBFDAA010000006">
    <property type="protein sequence ID" value="KAL1131681.1"/>
    <property type="molecule type" value="Genomic_DNA"/>
</dbReference>
<feature type="region of interest" description="Disordered" evidence="1">
    <location>
        <begin position="81"/>
        <end position="109"/>
    </location>
</feature>
<keyword evidence="3" id="KW-1185">Reference proteome</keyword>
<organism evidence="2 3">
    <name type="scientific">Ranatra chinensis</name>
    <dbReference type="NCBI Taxonomy" id="642074"/>
    <lineage>
        <taxon>Eukaryota</taxon>
        <taxon>Metazoa</taxon>
        <taxon>Ecdysozoa</taxon>
        <taxon>Arthropoda</taxon>
        <taxon>Hexapoda</taxon>
        <taxon>Insecta</taxon>
        <taxon>Pterygota</taxon>
        <taxon>Neoptera</taxon>
        <taxon>Paraneoptera</taxon>
        <taxon>Hemiptera</taxon>
        <taxon>Heteroptera</taxon>
        <taxon>Panheteroptera</taxon>
        <taxon>Nepomorpha</taxon>
        <taxon>Nepidae</taxon>
        <taxon>Ranatrinae</taxon>
        <taxon>Ranatra</taxon>
    </lineage>
</organism>
<sequence>MGALLTQYCIFGLRDGRTKRYLEGTKGSDRKRRLGFEFGTHLPLSHWLDVSIPGWELGFYEGCRRLYAAYWWPPRAAGGPRDIANTMPSPPPDPCPPTTKGDYLNPNRT</sequence>
<feature type="compositionally biased region" description="Pro residues" evidence="1">
    <location>
        <begin position="88"/>
        <end position="97"/>
    </location>
</feature>
<protein>
    <submittedName>
        <fullName evidence="2">Uncharacterized protein</fullName>
    </submittedName>
</protein>